<dbReference type="CDD" id="cd23992">
    <property type="entry name" value="PBP_GOBP"/>
    <property type="match status" value="1"/>
</dbReference>
<reference evidence="5" key="1">
    <citation type="submission" date="2021-03" db="EMBL/GenBank/DDBJ databases">
        <title>Chromosome level genome of the anhydrobiotic midge Polypedilum vanderplanki.</title>
        <authorList>
            <person name="Yoshida Y."/>
            <person name="Kikawada T."/>
            <person name="Gusev O."/>
        </authorList>
    </citation>
    <scope>NUCLEOTIDE SEQUENCE</scope>
    <source>
        <strain evidence="5">NIAS01</strain>
        <tissue evidence="5">Whole body or cell culture</tissue>
    </source>
</reference>
<dbReference type="OrthoDB" id="6595846at2759"/>
<dbReference type="Pfam" id="PF01395">
    <property type="entry name" value="PBP_GOBP"/>
    <property type="match status" value="1"/>
</dbReference>
<dbReference type="GO" id="GO:0005549">
    <property type="term" value="F:odorant binding"/>
    <property type="evidence" value="ECO:0007669"/>
    <property type="project" value="InterPro"/>
</dbReference>
<feature type="chain" id="PRO_5039932387" description="Odorant binding protein" evidence="4">
    <location>
        <begin position="20"/>
        <end position="135"/>
    </location>
</feature>
<accession>A0A9J6BGZ8</accession>
<evidence type="ECO:0000256" key="4">
    <source>
        <dbReference type="SAM" id="SignalP"/>
    </source>
</evidence>
<organism evidence="5 6">
    <name type="scientific">Polypedilum vanderplanki</name>
    <name type="common">Sleeping chironomid midge</name>
    <dbReference type="NCBI Taxonomy" id="319348"/>
    <lineage>
        <taxon>Eukaryota</taxon>
        <taxon>Metazoa</taxon>
        <taxon>Ecdysozoa</taxon>
        <taxon>Arthropoda</taxon>
        <taxon>Hexapoda</taxon>
        <taxon>Insecta</taxon>
        <taxon>Pterygota</taxon>
        <taxon>Neoptera</taxon>
        <taxon>Endopterygota</taxon>
        <taxon>Diptera</taxon>
        <taxon>Nematocera</taxon>
        <taxon>Chironomoidea</taxon>
        <taxon>Chironomidae</taxon>
        <taxon>Chironominae</taxon>
        <taxon>Polypedilum</taxon>
        <taxon>Polypedilum</taxon>
    </lineage>
</organism>
<comment type="similarity">
    <text evidence="2">Belongs to the PBP/GOBP family.</text>
</comment>
<dbReference type="InterPro" id="IPR006170">
    <property type="entry name" value="PBP/GOBP"/>
</dbReference>
<dbReference type="SMART" id="SM00708">
    <property type="entry name" value="PhBP"/>
    <property type="match status" value="1"/>
</dbReference>
<keyword evidence="3" id="KW-0964">Secreted</keyword>
<keyword evidence="4" id="KW-0732">Signal</keyword>
<feature type="signal peptide" evidence="4">
    <location>
        <begin position="1"/>
        <end position="19"/>
    </location>
</feature>
<evidence type="ECO:0000313" key="5">
    <source>
        <dbReference type="EMBL" id="KAG5669161.1"/>
    </source>
</evidence>
<comment type="subcellular location">
    <subcellularLocation>
        <location evidence="1">Secreted</location>
    </subcellularLocation>
</comment>
<dbReference type="Gene3D" id="1.10.238.20">
    <property type="entry name" value="Pheromone/general odorant binding protein domain"/>
    <property type="match status" value="1"/>
</dbReference>
<protein>
    <recommendedName>
        <fullName evidence="7">Odorant binding protein</fullName>
    </recommendedName>
</protein>
<name>A0A9J6BGZ8_POLVA</name>
<dbReference type="GO" id="GO:0005576">
    <property type="term" value="C:extracellular region"/>
    <property type="evidence" value="ECO:0007669"/>
    <property type="project" value="UniProtKB-SubCell"/>
</dbReference>
<gene>
    <name evidence="5" type="ORF">PVAND_017056</name>
</gene>
<sequence length="135" mass="14535">MKFISAFLVVLFSVAFTNALKDPAAMMKIAKDCKESTGASDADVGKIMSHSEVDTKEGKCMFNCLMEAMGVVKGGQFIKESAIKCTKEFGAPDDVAVKIIDECSKISDADPCELSTKLAYCFKAEGKKYGHDIGI</sequence>
<evidence type="ECO:0000256" key="3">
    <source>
        <dbReference type="ARBA" id="ARBA00022525"/>
    </source>
</evidence>
<dbReference type="Proteomes" id="UP001107558">
    <property type="component" value="Chromosome 4"/>
</dbReference>
<evidence type="ECO:0000256" key="2">
    <source>
        <dbReference type="ARBA" id="ARBA00008098"/>
    </source>
</evidence>
<comment type="caution">
    <text evidence="5">The sequence shown here is derived from an EMBL/GenBank/DDBJ whole genome shotgun (WGS) entry which is preliminary data.</text>
</comment>
<dbReference type="SUPFAM" id="SSF47565">
    <property type="entry name" value="Insect pheromone/odorant-binding proteins"/>
    <property type="match status" value="1"/>
</dbReference>
<evidence type="ECO:0000313" key="6">
    <source>
        <dbReference type="Proteomes" id="UP001107558"/>
    </source>
</evidence>
<keyword evidence="6" id="KW-1185">Reference proteome</keyword>
<evidence type="ECO:0008006" key="7">
    <source>
        <dbReference type="Google" id="ProtNLM"/>
    </source>
</evidence>
<dbReference type="AlphaFoldDB" id="A0A9J6BGZ8"/>
<dbReference type="InterPro" id="IPR036728">
    <property type="entry name" value="PBP_GOBP_sf"/>
</dbReference>
<proteinExistence type="inferred from homology"/>
<dbReference type="EMBL" id="JADBJN010000004">
    <property type="protein sequence ID" value="KAG5669161.1"/>
    <property type="molecule type" value="Genomic_DNA"/>
</dbReference>
<evidence type="ECO:0000256" key="1">
    <source>
        <dbReference type="ARBA" id="ARBA00004613"/>
    </source>
</evidence>